<evidence type="ECO:0000256" key="1">
    <source>
        <dbReference type="ARBA" id="ARBA00004196"/>
    </source>
</evidence>
<dbReference type="Proteomes" id="UP000807785">
    <property type="component" value="Unassembled WGS sequence"/>
</dbReference>
<protein>
    <submittedName>
        <fullName evidence="8">DsbE family thiol:disulfide interchange protein</fullName>
    </submittedName>
</protein>
<comment type="similarity">
    <text evidence="2">Belongs to the thioredoxin family. DsbE subfamily.</text>
</comment>
<dbReference type="Gene3D" id="3.40.30.10">
    <property type="entry name" value="Glutaredoxin"/>
    <property type="match status" value="1"/>
</dbReference>
<dbReference type="InterPro" id="IPR004799">
    <property type="entry name" value="Periplasmic_diS_OxRdtase_DsbE"/>
</dbReference>
<proteinExistence type="inferred from homology"/>
<dbReference type="InterPro" id="IPR050553">
    <property type="entry name" value="Thioredoxin_ResA/DsbE_sf"/>
</dbReference>
<dbReference type="GO" id="GO:0017004">
    <property type="term" value="P:cytochrome complex assembly"/>
    <property type="evidence" value="ECO:0007669"/>
    <property type="project" value="UniProtKB-KW"/>
</dbReference>
<dbReference type="InterPro" id="IPR017937">
    <property type="entry name" value="Thioredoxin_CS"/>
</dbReference>
<dbReference type="InterPro" id="IPR013766">
    <property type="entry name" value="Thioredoxin_domain"/>
</dbReference>
<evidence type="ECO:0000256" key="3">
    <source>
        <dbReference type="ARBA" id="ARBA00022748"/>
    </source>
</evidence>
<accession>A0A9D7HJ86</accession>
<feature type="domain" description="Thioredoxin" evidence="7">
    <location>
        <begin position="32"/>
        <end position="190"/>
    </location>
</feature>
<dbReference type="CDD" id="cd03010">
    <property type="entry name" value="TlpA_like_DsbE"/>
    <property type="match status" value="1"/>
</dbReference>
<dbReference type="GO" id="GO:0030288">
    <property type="term" value="C:outer membrane-bounded periplasmic space"/>
    <property type="evidence" value="ECO:0007669"/>
    <property type="project" value="InterPro"/>
</dbReference>
<reference evidence="8" key="1">
    <citation type="submission" date="2020-10" db="EMBL/GenBank/DDBJ databases">
        <title>Connecting structure to function with the recovery of over 1000 high-quality activated sludge metagenome-assembled genomes encoding full-length rRNA genes using long-read sequencing.</title>
        <authorList>
            <person name="Singleton C.M."/>
            <person name="Petriglieri F."/>
            <person name="Kristensen J.M."/>
            <person name="Kirkegaard R.H."/>
            <person name="Michaelsen T.Y."/>
            <person name="Andersen M.H."/>
            <person name="Karst S.M."/>
            <person name="Dueholm M.S."/>
            <person name="Nielsen P.H."/>
            <person name="Albertsen M."/>
        </authorList>
    </citation>
    <scope>NUCLEOTIDE SEQUENCE</scope>
    <source>
        <strain evidence="8">Bjer_18-Q3-R1-45_BAT3C.347</strain>
    </source>
</reference>
<keyword evidence="6" id="KW-0472">Membrane</keyword>
<dbReference type="Pfam" id="PF08534">
    <property type="entry name" value="Redoxin"/>
    <property type="match status" value="1"/>
</dbReference>
<keyword evidence="5" id="KW-0676">Redox-active center</keyword>
<evidence type="ECO:0000313" key="9">
    <source>
        <dbReference type="Proteomes" id="UP000807785"/>
    </source>
</evidence>
<evidence type="ECO:0000256" key="2">
    <source>
        <dbReference type="ARBA" id="ARBA00007758"/>
    </source>
</evidence>
<dbReference type="PROSITE" id="PS51352">
    <property type="entry name" value="THIOREDOXIN_2"/>
    <property type="match status" value="1"/>
</dbReference>
<keyword evidence="4" id="KW-1015">Disulfide bond</keyword>
<evidence type="ECO:0000259" key="7">
    <source>
        <dbReference type="PROSITE" id="PS51352"/>
    </source>
</evidence>
<comment type="subcellular location">
    <subcellularLocation>
        <location evidence="1">Cell envelope</location>
    </subcellularLocation>
</comment>
<dbReference type="PANTHER" id="PTHR42852">
    <property type="entry name" value="THIOL:DISULFIDE INTERCHANGE PROTEIN DSBE"/>
    <property type="match status" value="1"/>
</dbReference>
<dbReference type="GO" id="GO:0015036">
    <property type="term" value="F:disulfide oxidoreductase activity"/>
    <property type="evidence" value="ECO:0007669"/>
    <property type="project" value="InterPro"/>
</dbReference>
<keyword evidence="6" id="KW-0812">Transmembrane</keyword>
<name>A0A9D7HJ86_9PROT</name>
<evidence type="ECO:0000256" key="6">
    <source>
        <dbReference type="SAM" id="Phobius"/>
    </source>
</evidence>
<dbReference type="PANTHER" id="PTHR42852:SF6">
    <property type="entry name" value="THIOL:DISULFIDE INTERCHANGE PROTEIN DSBE"/>
    <property type="match status" value="1"/>
</dbReference>
<dbReference type="AlphaFoldDB" id="A0A9D7HJ86"/>
<feature type="transmembrane region" description="Helical" evidence="6">
    <location>
        <begin position="6"/>
        <end position="24"/>
    </location>
</feature>
<dbReference type="EMBL" id="JADJEV010000001">
    <property type="protein sequence ID" value="MBK6971677.1"/>
    <property type="molecule type" value="Genomic_DNA"/>
</dbReference>
<dbReference type="PROSITE" id="PS00194">
    <property type="entry name" value="THIOREDOXIN_1"/>
    <property type="match status" value="1"/>
</dbReference>
<keyword evidence="6" id="KW-1133">Transmembrane helix</keyword>
<organism evidence="8 9">
    <name type="scientific">Candidatus Methylophosphatis roskildensis</name>
    <dbReference type="NCBI Taxonomy" id="2899263"/>
    <lineage>
        <taxon>Bacteria</taxon>
        <taxon>Pseudomonadati</taxon>
        <taxon>Pseudomonadota</taxon>
        <taxon>Betaproteobacteria</taxon>
        <taxon>Nitrosomonadales</taxon>
        <taxon>Sterolibacteriaceae</taxon>
        <taxon>Candidatus Methylophosphatis</taxon>
    </lineage>
</organism>
<sequence>MGRYLIPLGIFIVLVGFLAVGLNLNPREVPSPLIGKPAPAFSLPVLEESGKSIARDELRGKVWLLNVWASWCVSCRAEHPVLVELANRKAVPIYGLNYKEVRGDGSLDARQMAPADELALARSRASQWLNERGNPYVASLLDLDGRVGIDYGVYGVPETFLIDKNGVIRYKHIGPVTPDAVRNVILPKVKELNAAS</sequence>
<dbReference type="SUPFAM" id="SSF52833">
    <property type="entry name" value="Thioredoxin-like"/>
    <property type="match status" value="1"/>
</dbReference>
<evidence type="ECO:0000256" key="4">
    <source>
        <dbReference type="ARBA" id="ARBA00023157"/>
    </source>
</evidence>
<evidence type="ECO:0000313" key="8">
    <source>
        <dbReference type="EMBL" id="MBK6971677.1"/>
    </source>
</evidence>
<dbReference type="InterPro" id="IPR013740">
    <property type="entry name" value="Redoxin"/>
</dbReference>
<keyword evidence="3" id="KW-0201">Cytochrome c-type biogenesis</keyword>
<comment type="caution">
    <text evidence="8">The sequence shown here is derived from an EMBL/GenBank/DDBJ whole genome shotgun (WGS) entry which is preliminary data.</text>
</comment>
<dbReference type="InterPro" id="IPR036249">
    <property type="entry name" value="Thioredoxin-like_sf"/>
</dbReference>
<evidence type="ECO:0000256" key="5">
    <source>
        <dbReference type="ARBA" id="ARBA00023284"/>
    </source>
</evidence>
<gene>
    <name evidence="8" type="ORF">IPH26_01525</name>
</gene>